<reference evidence="1 2" key="1">
    <citation type="submission" date="2018-10" db="EMBL/GenBank/DDBJ databases">
        <title>Isolation from cow dung.</title>
        <authorList>
            <person name="Ling L."/>
        </authorList>
    </citation>
    <scope>NUCLEOTIDE SEQUENCE [LARGE SCALE GENOMIC DNA]</scope>
    <source>
        <strain evidence="1 2">NEAU-LL90</strain>
    </source>
</reference>
<dbReference type="Pfam" id="PF13738">
    <property type="entry name" value="Pyr_redox_3"/>
    <property type="match status" value="1"/>
</dbReference>
<sequence>MSAVSFGARARIVIVGAGFGGLAMGSALRRAGIDDFVIVEKGQDVGGVWRENTYPGCSCDVPSHLYSLSARPYRNARTRHPSQAEILDYLRDFTAAEGLRPHLRLGTALTGAHYDDSSGTWTLTVTGGGEYLAETVVFAVGQLHRPFRPDIPGLDSFGGAAFHSARWDHSVPLAGRKVAVIGTGSSGAQLLPHVAAVADQVTVYQRTPHWVLPKPRAEFGPVLRRALAVPGMHSVYRKALYYGADLTLTPLLRGGWSAGLAERIARTHLRREVPDPALRAALTPGHPIGAKRILFDSTIYRALQRDNVELVTDPLRRITADGIETGGGRHRPHDVLVFATGFRASEFLTPITVRGRGGALLGERWRTAPDAYLGLAVPQFPNLFLIAGPNSFISTGSNPEIKERQIAFILKCLRWQEESGLRAIEINPVAASRYRQWLQGRLDRTVLGADVPSWYKNADGAVTNPWPASARQFARMTATHPAESFHAVQLSRCTCAG</sequence>
<comment type="caution">
    <text evidence="1">The sequence shown here is derived from an EMBL/GenBank/DDBJ whole genome shotgun (WGS) entry which is preliminary data.</text>
</comment>
<accession>A0A3M2L376</accession>
<dbReference type="AlphaFoldDB" id="A0A3M2L376"/>
<dbReference type="Proteomes" id="UP000279275">
    <property type="component" value="Unassembled WGS sequence"/>
</dbReference>
<dbReference type="Gene3D" id="3.50.50.60">
    <property type="entry name" value="FAD/NAD(P)-binding domain"/>
    <property type="match status" value="3"/>
</dbReference>
<dbReference type="PANTHER" id="PTHR42877:SF4">
    <property type="entry name" value="FAD_NAD(P)-BINDING DOMAIN-CONTAINING PROTEIN-RELATED"/>
    <property type="match status" value="1"/>
</dbReference>
<keyword evidence="2" id="KW-1185">Reference proteome</keyword>
<gene>
    <name evidence="1" type="ORF">EBN03_21940</name>
</gene>
<dbReference type="InterPro" id="IPR051209">
    <property type="entry name" value="FAD-bind_Monooxygenase_sf"/>
</dbReference>
<dbReference type="PANTHER" id="PTHR42877">
    <property type="entry name" value="L-ORNITHINE N(5)-MONOOXYGENASE-RELATED"/>
    <property type="match status" value="1"/>
</dbReference>
<evidence type="ECO:0000313" key="1">
    <source>
        <dbReference type="EMBL" id="RMI30315.1"/>
    </source>
</evidence>
<evidence type="ECO:0000313" key="2">
    <source>
        <dbReference type="Proteomes" id="UP000279275"/>
    </source>
</evidence>
<name>A0A3M2L376_9NOCA</name>
<dbReference type="EMBL" id="RFFH01000010">
    <property type="protein sequence ID" value="RMI30315.1"/>
    <property type="molecule type" value="Genomic_DNA"/>
</dbReference>
<dbReference type="InterPro" id="IPR036188">
    <property type="entry name" value="FAD/NAD-bd_sf"/>
</dbReference>
<organism evidence="1 2">
    <name type="scientific">Nocardia stercoris</name>
    <dbReference type="NCBI Taxonomy" id="2483361"/>
    <lineage>
        <taxon>Bacteria</taxon>
        <taxon>Bacillati</taxon>
        <taxon>Actinomycetota</taxon>
        <taxon>Actinomycetes</taxon>
        <taxon>Mycobacteriales</taxon>
        <taxon>Nocardiaceae</taxon>
        <taxon>Nocardia</taxon>
    </lineage>
</organism>
<proteinExistence type="predicted"/>
<dbReference type="OrthoDB" id="5168853at2"/>
<dbReference type="SUPFAM" id="SSF51905">
    <property type="entry name" value="FAD/NAD(P)-binding domain"/>
    <property type="match status" value="1"/>
</dbReference>
<protein>
    <submittedName>
        <fullName evidence="1">NAD(P)/FAD-dependent oxidoreductase</fullName>
    </submittedName>
</protein>